<name>A0A9X4E0U4_9NEIS</name>
<dbReference type="SUPFAM" id="SSF81301">
    <property type="entry name" value="Nucleotidyltransferase"/>
    <property type="match status" value="1"/>
</dbReference>
<dbReference type="Proteomes" id="UP001149607">
    <property type="component" value="Chromosome"/>
</dbReference>
<proteinExistence type="predicted"/>
<evidence type="ECO:0000313" key="4">
    <source>
        <dbReference type="Proteomes" id="UP001149607"/>
    </source>
</evidence>
<gene>
    <name evidence="2" type="ORF">ORY91_000086</name>
    <name evidence="3" type="ORF">V9W64_10745</name>
</gene>
<reference evidence="3" key="2">
    <citation type="submission" date="2024-02" db="EMBL/GenBank/DDBJ databases">
        <title>Neisseria leonii sp. nov.</title>
        <authorList>
            <person name="Boutroux M."/>
            <person name="Favre-Rochex S."/>
            <person name="Gorgette O."/>
            <person name="Touak G."/>
            <person name="Muhle E."/>
            <person name="Chesneau O."/>
            <person name="Clermont D."/>
            <person name="Rahi P."/>
        </authorList>
    </citation>
    <scope>NUCLEOTIDE SEQUENCE</scope>
    <source>
        <strain evidence="3">51.81</strain>
    </source>
</reference>
<dbReference type="SMART" id="SM00954">
    <property type="entry name" value="RelA_SpoT"/>
    <property type="match status" value="1"/>
</dbReference>
<evidence type="ECO:0000313" key="2">
    <source>
        <dbReference type="EMBL" id="MDD9326719.1"/>
    </source>
</evidence>
<accession>A0A9X4E0U4</accession>
<reference evidence="2" key="1">
    <citation type="submission" date="2022-10" db="EMBL/GenBank/DDBJ databases">
        <authorList>
            <person name="Boutroux M."/>
        </authorList>
    </citation>
    <scope>NUCLEOTIDE SEQUENCE</scope>
    <source>
        <strain evidence="2">51.81</strain>
    </source>
</reference>
<feature type="domain" description="RelA/SpoT" evidence="1">
    <location>
        <begin position="66"/>
        <end position="188"/>
    </location>
</feature>
<dbReference type="EMBL" id="CP146598">
    <property type="protein sequence ID" value="WWY03141.1"/>
    <property type="molecule type" value="Genomic_DNA"/>
</dbReference>
<dbReference type="PANTHER" id="PTHR47837:SF1">
    <property type="entry name" value="GTP PYROPHOSPHOKINASE YJBM"/>
    <property type="match status" value="1"/>
</dbReference>
<dbReference type="Pfam" id="PF04607">
    <property type="entry name" value="RelA_SpoT"/>
    <property type="match status" value="1"/>
</dbReference>
<dbReference type="CDD" id="cd05399">
    <property type="entry name" value="NT_Rel-Spo_like"/>
    <property type="match status" value="1"/>
</dbReference>
<dbReference type="Gene3D" id="3.30.460.10">
    <property type="entry name" value="Beta Polymerase, domain 2"/>
    <property type="match status" value="1"/>
</dbReference>
<sequence length="342" mass="38986">MIPPKKRIKKAGEVLRQADRNSQEFEQAMEVLSQWRAMHSYPINTFQATVRSTVKRLRLKEAVVAQRLKRTPSIIRKLQRFGGMSLSRMQDIGGLRIILKSVGDVYRFHDEIVKSRTRFKHKALLPPKDYIACPKPDGYRSIHQVFQYHNSARPELEGLSIELQIRTHLQHAWATAVETLGLIEKSSFKTGEGDEDYKRFFLLASALFAHEEKTQLPEKLAGVPMTDIVSECLGLESRLQIFHKLQGISLTVKHAAIKKGYCLILLDTGEKPKISLIPFENDIVAAERIYKALENDSRNSGSTDVVLVSVDGLKNIKAAYPNYFLDTDRFIRKLRGICAEIR</sequence>
<dbReference type="InterPro" id="IPR007685">
    <property type="entry name" value="RelA_SpoT"/>
</dbReference>
<dbReference type="EMBL" id="JAPQFL010000001">
    <property type="protein sequence ID" value="MDD9326719.1"/>
    <property type="molecule type" value="Genomic_DNA"/>
</dbReference>
<dbReference type="InterPro" id="IPR052366">
    <property type="entry name" value="GTP_Pyrophosphokinase"/>
</dbReference>
<dbReference type="GO" id="GO:0015969">
    <property type="term" value="P:guanosine tetraphosphate metabolic process"/>
    <property type="evidence" value="ECO:0007669"/>
    <property type="project" value="InterPro"/>
</dbReference>
<dbReference type="PANTHER" id="PTHR47837">
    <property type="entry name" value="GTP PYROPHOSPHOKINASE YJBM"/>
    <property type="match status" value="1"/>
</dbReference>
<dbReference type="AlphaFoldDB" id="A0A9X4E0U4"/>
<evidence type="ECO:0000313" key="3">
    <source>
        <dbReference type="EMBL" id="WWY03141.1"/>
    </source>
</evidence>
<keyword evidence="4" id="KW-1185">Reference proteome</keyword>
<protein>
    <submittedName>
        <fullName evidence="2">RelA/SpoT domain-containing protein</fullName>
    </submittedName>
</protein>
<evidence type="ECO:0000259" key="1">
    <source>
        <dbReference type="SMART" id="SM00954"/>
    </source>
</evidence>
<dbReference type="InterPro" id="IPR043519">
    <property type="entry name" value="NT_sf"/>
</dbReference>
<organism evidence="2">
    <name type="scientific">Neisseria leonii</name>
    <dbReference type="NCBI Taxonomy" id="2995413"/>
    <lineage>
        <taxon>Bacteria</taxon>
        <taxon>Pseudomonadati</taxon>
        <taxon>Pseudomonadota</taxon>
        <taxon>Betaproteobacteria</taxon>
        <taxon>Neisseriales</taxon>
        <taxon>Neisseriaceae</taxon>
        <taxon>Neisseria</taxon>
    </lineage>
</organism>
<dbReference type="RefSeq" id="WP_274584066.1">
    <property type="nucleotide sequence ID" value="NZ_CP146598.1"/>
</dbReference>